<evidence type="ECO:0000313" key="2">
    <source>
        <dbReference type="Proteomes" id="UP001177021"/>
    </source>
</evidence>
<proteinExistence type="predicted"/>
<protein>
    <submittedName>
        <fullName evidence="1">Uncharacterized protein</fullName>
    </submittedName>
</protein>
<comment type="caution">
    <text evidence="1">The sequence shown here is derived from an EMBL/GenBank/DDBJ whole genome shotgun (WGS) entry which is preliminary data.</text>
</comment>
<reference evidence="1" key="1">
    <citation type="submission" date="2023-10" db="EMBL/GenBank/DDBJ databases">
        <authorList>
            <person name="Rodriguez Cubillos JULIANA M."/>
            <person name="De Vega J."/>
        </authorList>
    </citation>
    <scope>NUCLEOTIDE SEQUENCE</scope>
</reference>
<evidence type="ECO:0000313" key="1">
    <source>
        <dbReference type="EMBL" id="CAJ2652059.1"/>
    </source>
</evidence>
<sequence length="1301" mass="148156">MKILSWNCRGLGSPRAVRALLRLNRVENPQLVFLMETRLKVTEIEIIRSKLGFKNCLAVDCNGFGRERAGGLALMWMEHLSVNISSFSLNHIHGRCEDEESGESWGLTGIYGYPEEHNKRKTWQLIRSLARQNQGRWLCCGDFNDILDSHEKQGGNIRSQTQFSIGRQAVADSSLIDLGFEGYPFTWSNGREEGENVQCRLDRAMGNAEFITRFSPIKVNHLQRFGSDHAAIVICLECPNPSTTRRKRRLFRFEESWTKEAQCEELIRSNWSHPTLSCPKKLESLHSLSNAFEDHNLGNIKKELIQIEDMLKDQSLWSESIEDHHRYKELEKEHNELLKRQETMWRQRSRAMWLKDGDRNTKFFHNKASQRSHVNSIKKIKDEDGVWWRGDEHVERVFLSYFDELFSTSNPSNIVETCEVVKSKLSDTHRAWCEMDYTREEVKEAINQMHPLKAPGPDGLPALFFQKYWHIVGDEVQLLVLNILNLNGQPHDINKTFLVLIPKCKNPSSPKDFRPISLCNVIMKIVTKVIANRLKATLADVIDIEQSAFVQGRLITDNALIAMECFHWLKKKRKGKKGVMALKLDMSKAYDRVEWPFVHQTLLSMGYPNKMADLILRCISSVSYQILINGQPSKSFSPERGLRQGDPLSPYLFILCADVLSGLIHKAANSKEIHGIKVARTAPRLSHLFFADDSLLFSRASSHEASTILNILATYEQASGQMVNLDKSEASFSRNVRIEDKYMICNMMGAKAVEAHSRYLGFPIPFGRSKKAVFSFVMDRVWKKVKGWKERFLSRAGKETLIKAVAQAIPNYILSCYKMPVGCCKDIDSMLAKFWWGSNEERRKIHWMSWERLSKAKLDGGMGFRGMEDFNKALLGKHCWRLVTGESSLLEKVLKSRYYPRGNFLCAKEGYQPSYGWRSILSARDLVTKGGVWKIGNGSNVRIWKDTWMADLKCIESRGPNCPLPEDALVSDLIDVDTKQWKRDMIFSCFNRQVAQTIISIPLSFRLPQDTLIWNWEKDGEYSVRSAYHLLCDEKARLQPGPSCPRRSKLWKEIWRAPVPNKVKNFLWRLAKNILPTRTNLHNKGRNAAVFNGVQLDPGRLAIDAMSFVHDFNEANPPRCRRAPVAHVPIQPGMTNPIFSLFVDAGCSNSGHTVWGLVLRNSDGETVLSACKREDFYVDPLMAEALGVRWALQLVVDQGINSVSIYSDAANVVNCINRNSSFAAINLIAEDCRKLMNRLTNVCVLFVSRTQNSDAHNLASLARIMGNRTWVGVVPLSSGFSVAAAMSADPCIINSCVPAFS</sequence>
<name>A0ACB0K725_TRIPR</name>
<accession>A0ACB0K725</accession>
<dbReference type="EMBL" id="CASHSV030000206">
    <property type="protein sequence ID" value="CAJ2652059.1"/>
    <property type="molecule type" value="Genomic_DNA"/>
</dbReference>
<keyword evidence="2" id="KW-1185">Reference proteome</keyword>
<dbReference type="Proteomes" id="UP001177021">
    <property type="component" value="Unassembled WGS sequence"/>
</dbReference>
<organism evidence="1 2">
    <name type="scientific">Trifolium pratense</name>
    <name type="common">Red clover</name>
    <dbReference type="NCBI Taxonomy" id="57577"/>
    <lineage>
        <taxon>Eukaryota</taxon>
        <taxon>Viridiplantae</taxon>
        <taxon>Streptophyta</taxon>
        <taxon>Embryophyta</taxon>
        <taxon>Tracheophyta</taxon>
        <taxon>Spermatophyta</taxon>
        <taxon>Magnoliopsida</taxon>
        <taxon>eudicotyledons</taxon>
        <taxon>Gunneridae</taxon>
        <taxon>Pentapetalae</taxon>
        <taxon>rosids</taxon>
        <taxon>fabids</taxon>
        <taxon>Fabales</taxon>
        <taxon>Fabaceae</taxon>
        <taxon>Papilionoideae</taxon>
        <taxon>50 kb inversion clade</taxon>
        <taxon>NPAAA clade</taxon>
        <taxon>Hologalegina</taxon>
        <taxon>IRL clade</taxon>
        <taxon>Trifolieae</taxon>
        <taxon>Trifolium</taxon>
    </lineage>
</organism>
<gene>
    <name evidence="1" type="ORF">MILVUS5_LOCUS19600</name>
</gene>